<dbReference type="InterPro" id="IPR036514">
    <property type="entry name" value="SGNH_hydro_sf"/>
</dbReference>
<name>A0ABT0GHG5_9GAMM</name>
<accession>A0ABT0GHG5</accession>
<reference evidence="2" key="1">
    <citation type="submission" date="2022-04" db="EMBL/GenBank/DDBJ databases">
        <title>Lysobacter sp. CAU 1642 isolated from sea sand.</title>
        <authorList>
            <person name="Kim W."/>
        </authorList>
    </citation>
    <scope>NUCLEOTIDE SEQUENCE</scope>
    <source>
        <strain evidence="2">CAU 1642</strain>
    </source>
</reference>
<evidence type="ECO:0000256" key="1">
    <source>
        <dbReference type="SAM" id="MobiDB-lite"/>
    </source>
</evidence>
<comment type="caution">
    <text evidence="2">The sequence shown here is derived from an EMBL/GenBank/DDBJ whole genome shotgun (WGS) entry which is preliminary data.</text>
</comment>
<protein>
    <submittedName>
        <fullName evidence="2">Uncharacterized protein</fullName>
    </submittedName>
</protein>
<feature type="region of interest" description="Disordered" evidence="1">
    <location>
        <begin position="349"/>
        <end position="369"/>
    </location>
</feature>
<feature type="compositionally biased region" description="Polar residues" evidence="1">
    <location>
        <begin position="360"/>
        <end position="369"/>
    </location>
</feature>
<sequence length="449" mass="47604">MALLCVGSAQGFFGDGFESQAGEGVPPGSRIHTLWLGNSLTNTPPDFNDYSQGALPARLAPMLAEFGITLSFDAITPGGAEFSNHAQTPSTMAALSDPAYDFVNLQGYYVGFDSAAAYASAVKPLHDAATAAGSVVLYEGMWPYLTDPGSPQHPTAALAVEGAADAKPNAFAVQVGRAWEQVRLGSSSLHAKLRSDNTHQSAVGEYLNALVYTRFFTGQSVANVASISPQAAARLSSAERTQLKQAVDLSVNRFYRPTGASSVQLTISEPAEDAAVPAGQPLRFSAAAIDDALGDISADIHWFDDAGLLRHSGASFSFSPAVGFRSMRAEVQGSGGAMSALERRYRALGAGNTPPEVSDKPQSVPRNSPFTQANLSANARDLEGSVDWATLQLDLSTFDGVSAVQNDRDPFTVDLDYSNGYRGSDRIRWRVADDQGAWSAWARIQIQVQ</sequence>
<evidence type="ECO:0000313" key="3">
    <source>
        <dbReference type="Proteomes" id="UP001431449"/>
    </source>
</evidence>
<dbReference type="Gene3D" id="3.40.50.1110">
    <property type="entry name" value="SGNH hydrolase"/>
    <property type="match status" value="1"/>
</dbReference>
<organism evidence="2 3">
    <name type="scientific">Pseudomarimonas salicorniae</name>
    <dbReference type="NCBI Taxonomy" id="2933270"/>
    <lineage>
        <taxon>Bacteria</taxon>
        <taxon>Pseudomonadati</taxon>
        <taxon>Pseudomonadota</taxon>
        <taxon>Gammaproteobacteria</taxon>
        <taxon>Lysobacterales</taxon>
        <taxon>Lysobacteraceae</taxon>
        <taxon>Pseudomarimonas</taxon>
    </lineage>
</organism>
<dbReference type="EMBL" id="JALNMH010000007">
    <property type="protein sequence ID" value="MCK7593978.1"/>
    <property type="molecule type" value="Genomic_DNA"/>
</dbReference>
<evidence type="ECO:0000313" key="2">
    <source>
        <dbReference type="EMBL" id="MCK7593978.1"/>
    </source>
</evidence>
<dbReference type="Proteomes" id="UP001431449">
    <property type="component" value="Unassembled WGS sequence"/>
</dbReference>
<proteinExistence type="predicted"/>
<dbReference type="RefSeq" id="WP_248208773.1">
    <property type="nucleotide sequence ID" value="NZ_JALNMH010000007.1"/>
</dbReference>
<gene>
    <name evidence="2" type="ORF">M0G41_09870</name>
</gene>
<keyword evidence="3" id="KW-1185">Reference proteome</keyword>